<dbReference type="InterPro" id="IPR015797">
    <property type="entry name" value="NUDIX_hydrolase-like_dom_sf"/>
</dbReference>
<dbReference type="SUPFAM" id="SSF55811">
    <property type="entry name" value="Nudix"/>
    <property type="match status" value="1"/>
</dbReference>
<evidence type="ECO:0000313" key="5">
    <source>
        <dbReference type="Proteomes" id="UP000054773"/>
    </source>
</evidence>
<organism evidence="4 5">
    <name type="scientific">Legionella erythra</name>
    <dbReference type="NCBI Taxonomy" id="448"/>
    <lineage>
        <taxon>Bacteria</taxon>
        <taxon>Pseudomonadati</taxon>
        <taxon>Pseudomonadota</taxon>
        <taxon>Gammaproteobacteria</taxon>
        <taxon>Legionellales</taxon>
        <taxon>Legionellaceae</taxon>
        <taxon>Legionella</taxon>
    </lineage>
</organism>
<dbReference type="InterPro" id="IPR020476">
    <property type="entry name" value="Nudix_hydrolase"/>
</dbReference>
<dbReference type="InterPro" id="IPR059176">
    <property type="entry name" value="UDP-X_N"/>
</dbReference>
<dbReference type="Gene3D" id="3.90.79.10">
    <property type="entry name" value="Nucleoside Triphosphate Pyrophosphohydrolase"/>
    <property type="match status" value="1"/>
</dbReference>
<accession>A0A0W0TEX7</accession>
<dbReference type="GO" id="GO:0016787">
    <property type="term" value="F:hydrolase activity"/>
    <property type="evidence" value="ECO:0007669"/>
    <property type="project" value="UniProtKB-KW"/>
</dbReference>
<evidence type="ECO:0000256" key="1">
    <source>
        <dbReference type="ARBA" id="ARBA00001946"/>
    </source>
</evidence>
<dbReference type="STRING" id="448.Lery_2298"/>
<evidence type="ECO:0000313" key="4">
    <source>
        <dbReference type="EMBL" id="KTC94131.1"/>
    </source>
</evidence>
<evidence type="ECO:0000256" key="2">
    <source>
        <dbReference type="ARBA" id="ARBA00022801"/>
    </source>
</evidence>
<evidence type="ECO:0000259" key="3">
    <source>
        <dbReference type="PROSITE" id="PS51462"/>
    </source>
</evidence>
<dbReference type="Gene3D" id="6.10.250.1120">
    <property type="match status" value="1"/>
</dbReference>
<dbReference type="RefSeq" id="WP_058527421.1">
    <property type="nucleotide sequence ID" value="NZ_CAAAHY010000006.1"/>
</dbReference>
<dbReference type="Pfam" id="PF00293">
    <property type="entry name" value="NUDIX"/>
    <property type="match status" value="1"/>
</dbReference>
<dbReference type="PROSITE" id="PS51462">
    <property type="entry name" value="NUDIX"/>
    <property type="match status" value="1"/>
</dbReference>
<feature type="domain" description="Nudix hydrolase" evidence="3">
    <location>
        <begin position="67"/>
        <end position="196"/>
    </location>
</feature>
<dbReference type="EMBL" id="LNYA01000034">
    <property type="protein sequence ID" value="KTC94131.1"/>
    <property type="molecule type" value="Genomic_DNA"/>
</dbReference>
<keyword evidence="5" id="KW-1185">Reference proteome</keyword>
<keyword evidence="2" id="KW-0378">Hydrolase</keyword>
<dbReference type="Pfam" id="PF12535">
    <property type="entry name" value="Nudix_N"/>
    <property type="match status" value="1"/>
</dbReference>
<dbReference type="Proteomes" id="UP000054773">
    <property type="component" value="Unassembled WGS sequence"/>
</dbReference>
<dbReference type="PRINTS" id="PR00502">
    <property type="entry name" value="NUDIXFAMILY"/>
</dbReference>
<dbReference type="AlphaFoldDB" id="A0A0W0TEX7"/>
<reference evidence="4 5" key="1">
    <citation type="submission" date="2015-11" db="EMBL/GenBank/DDBJ databases">
        <title>Genomic analysis of 38 Legionella species identifies large and diverse effector repertoires.</title>
        <authorList>
            <person name="Burstein D."/>
            <person name="Amaro F."/>
            <person name="Zusman T."/>
            <person name="Lifshitz Z."/>
            <person name="Cohen O."/>
            <person name="Gilbert J.A."/>
            <person name="Pupko T."/>
            <person name="Shuman H.A."/>
            <person name="Segal G."/>
        </authorList>
    </citation>
    <scope>NUCLEOTIDE SEQUENCE [LARGE SCALE GENOMIC DNA]</scope>
    <source>
        <strain evidence="4 5">SE-32A-C8</strain>
    </source>
</reference>
<comment type="caution">
    <text evidence="4">The sequence shown here is derived from an EMBL/GenBank/DDBJ whole genome shotgun (WGS) entry which is preliminary data.</text>
</comment>
<name>A0A0W0TEX7_LEGER</name>
<dbReference type="PANTHER" id="PTHR43046">
    <property type="entry name" value="GDP-MANNOSE MANNOSYL HYDROLASE"/>
    <property type="match status" value="1"/>
</dbReference>
<gene>
    <name evidence="4" type="primary">mutT_4</name>
    <name evidence="4" type="ORF">Lery_2298</name>
</gene>
<sequence>MLNEKEWLKTLNEIQAIAQNGLAYCSNDFDRERYMQLRDIAARLAAMGSDKVGDIAHLFSFETGYATPKLDVRAFIVKNDKVLLVQEKSDGLWTLPGGWIDVNESPSESVMRETREETGYGVRVIRLMALWDKLKHDHPPQWPHAYKCFFHCEIESGEAQANNEIAEVGFFARDKLPPLSIHRVTEKQILRLYDALNEREALFD</sequence>
<protein>
    <submittedName>
        <fullName evidence="4">Mutator MutT protein</fullName>
    </submittedName>
</protein>
<dbReference type="PANTHER" id="PTHR43046:SF16">
    <property type="entry name" value="ADP-RIBOSE PYROPHOSPHATASE YJHB-RELATED"/>
    <property type="match status" value="1"/>
</dbReference>
<comment type="cofactor">
    <cofactor evidence="1">
        <name>Mg(2+)</name>
        <dbReference type="ChEBI" id="CHEBI:18420"/>
    </cofactor>
</comment>
<dbReference type="PATRIC" id="fig|448.7.peg.2416"/>
<dbReference type="InterPro" id="IPR000086">
    <property type="entry name" value="NUDIX_hydrolase_dom"/>
</dbReference>
<proteinExistence type="predicted"/>
<dbReference type="CDD" id="cd04672">
    <property type="entry name" value="NUDIX_CDP-Chase_like"/>
    <property type="match status" value="1"/>
</dbReference>